<name>A0A428RI04_9HYPO</name>
<proteinExistence type="predicted"/>
<gene>
    <name evidence="2" type="ORF">CEP51_009298</name>
</gene>
<feature type="region of interest" description="Disordered" evidence="1">
    <location>
        <begin position="1"/>
        <end position="29"/>
    </location>
</feature>
<sequence>MTVARDHVLEAKSTRTNKASEPIRESSPVSCSSSTRFGFRYEASESCGLEGSTQPAQRKMSEGAKRWAARAHGNDSLRGLTPRRALFSSSLFFSSGGSIEAFEELAVSVVAIEK</sequence>
<organism evidence="2 3">
    <name type="scientific">Fusarium floridanum</name>
    <dbReference type="NCBI Taxonomy" id="1325733"/>
    <lineage>
        <taxon>Eukaryota</taxon>
        <taxon>Fungi</taxon>
        <taxon>Dikarya</taxon>
        <taxon>Ascomycota</taxon>
        <taxon>Pezizomycotina</taxon>
        <taxon>Sordariomycetes</taxon>
        <taxon>Hypocreomycetidae</taxon>
        <taxon>Hypocreales</taxon>
        <taxon>Nectriaceae</taxon>
        <taxon>Fusarium</taxon>
        <taxon>Fusarium solani species complex</taxon>
    </lineage>
</organism>
<feature type="compositionally biased region" description="Basic and acidic residues" evidence="1">
    <location>
        <begin position="1"/>
        <end position="13"/>
    </location>
</feature>
<dbReference type="Proteomes" id="UP000287972">
    <property type="component" value="Unassembled WGS sequence"/>
</dbReference>
<dbReference type="AlphaFoldDB" id="A0A428RI04"/>
<evidence type="ECO:0000313" key="2">
    <source>
        <dbReference type="EMBL" id="RSL77169.1"/>
    </source>
</evidence>
<accession>A0A428RI04</accession>
<protein>
    <submittedName>
        <fullName evidence="2">Uncharacterized protein</fullName>
    </submittedName>
</protein>
<evidence type="ECO:0000313" key="3">
    <source>
        <dbReference type="Proteomes" id="UP000287972"/>
    </source>
</evidence>
<reference evidence="2 3" key="1">
    <citation type="submission" date="2017-06" db="EMBL/GenBank/DDBJ databases">
        <title>Comparative genomic analysis of Ambrosia Fusariam Clade fungi.</title>
        <authorList>
            <person name="Stajich J.E."/>
            <person name="Carrillo J."/>
            <person name="Kijimoto T."/>
            <person name="Eskalen A."/>
            <person name="O'Donnell K."/>
            <person name="Kasson M."/>
        </authorList>
    </citation>
    <scope>NUCLEOTIDE SEQUENCE [LARGE SCALE GENOMIC DNA]</scope>
    <source>
        <strain evidence="2 3">NRRL62606</strain>
    </source>
</reference>
<evidence type="ECO:0000256" key="1">
    <source>
        <dbReference type="SAM" id="MobiDB-lite"/>
    </source>
</evidence>
<dbReference type="EMBL" id="NKCL01000261">
    <property type="protein sequence ID" value="RSL77169.1"/>
    <property type="molecule type" value="Genomic_DNA"/>
</dbReference>
<comment type="caution">
    <text evidence="2">The sequence shown here is derived from an EMBL/GenBank/DDBJ whole genome shotgun (WGS) entry which is preliminary data.</text>
</comment>
<keyword evidence="3" id="KW-1185">Reference proteome</keyword>